<dbReference type="AlphaFoldDB" id="A0A2X4U8F7"/>
<name>A0A2X4U8F7_SERPL</name>
<dbReference type="EMBL" id="CP065673">
    <property type="protein sequence ID" value="QPS21756.1"/>
    <property type="molecule type" value="Genomic_DNA"/>
</dbReference>
<proteinExistence type="inferred from homology"/>
<dbReference type="GO" id="GO:0003700">
    <property type="term" value="F:DNA-binding transcription factor activity"/>
    <property type="evidence" value="ECO:0007669"/>
    <property type="project" value="InterPro"/>
</dbReference>
<dbReference type="SUPFAM" id="SSF53850">
    <property type="entry name" value="Periplasmic binding protein-like II"/>
    <property type="match status" value="1"/>
</dbReference>
<feature type="domain" description="HTH lysR-type" evidence="6">
    <location>
        <begin position="1"/>
        <end position="59"/>
    </location>
</feature>
<dbReference type="PANTHER" id="PTHR30537">
    <property type="entry name" value="HTH-TYPE TRANSCRIPTIONAL REGULATOR"/>
    <property type="match status" value="1"/>
</dbReference>
<dbReference type="STRING" id="82996.ADP72_03515"/>
<organism evidence="8 9">
    <name type="scientific">Serratia plymuthica</name>
    <dbReference type="NCBI Taxonomy" id="82996"/>
    <lineage>
        <taxon>Bacteria</taxon>
        <taxon>Pseudomonadati</taxon>
        <taxon>Pseudomonadota</taxon>
        <taxon>Gammaproteobacteria</taxon>
        <taxon>Enterobacterales</taxon>
        <taxon>Yersiniaceae</taxon>
        <taxon>Serratia</taxon>
    </lineage>
</organism>
<dbReference type="Pfam" id="PF00126">
    <property type="entry name" value="HTH_1"/>
    <property type="match status" value="1"/>
</dbReference>
<dbReference type="Pfam" id="PF03466">
    <property type="entry name" value="LysR_substrate"/>
    <property type="match status" value="1"/>
</dbReference>
<evidence type="ECO:0000256" key="1">
    <source>
        <dbReference type="ARBA" id="ARBA00009437"/>
    </source>
</evidence>
<evidence type="ECO:0000259" key="6">
    <source>
        <dbReference type="PROSITE" id="PS50931"/>
    </source>
</evidence>
<dbReference type="Proteomes" id="UP000248897">
    <property type="component" value="Chromosome 1"/>
</dbReference>
<evidence type="ECO:0000256" key="3">
    <source>
        <dbReference type="ARBA" id="ARBA00023015"/>
    </source>
</evidence>
<dbReference type="GO" id="GO:0043565">
    <property type="term" value="F:sequence-specific DNA binding"/>
    <property type="evidence" value="ECO:0007669"/>
    <property type="project" value="TreeGrafter"/>
</dbReference>
<evidence type="ECO:0000256" key="5">
    <source>
        <dbReference type="ARBA" id="ARBA00023163"/>
    </source>
</evidence>
<keyword evidence="2" id="KW-0678">Repressor</keyword>
<gene>
    <name evidence="8" type="primary">dmlR_12</name>
    <name evidence="7" type="ORF">I6G64_04885</name>
    <name evidence="8" type="ORF">NCTC12961_01826</name>
</gene>
<keyword evidence="4" id="KW-0238">DNA-binding</keyword>
<comment type="similarity">
    <text evidence="1">Belongs to the LysR transcriptional regulatory family.</text>
</comment>
<dbReference type="FunFam" id="3.40.190.290:FF:000001">
    <property type="entry name" value="Transcriptional regulator, LysR family"/>
    <property type="match status" value="1"/>
</dbReference>
<evidence type="ECO:0000256" key="4">
    <source>
        <dbReference type="ARBA" id="ARBA00023125"/>
    </source>
</evidence>
<dbReference type="CDD" id="cd08422">
    <property type="entry name" value="PBP2_CrgA_like"/>
    <property type="match status" value="1"/>
</dbReference>
<dbReference type="Proteomes" id="UP000594967">
    <property type="component" value="Chromosome"/>
</dbReference>
<dbReference type="EMBL" id="LS483469">
    <property type="protein sequence ID" value="SQI35231.1"/>
    <property type="molecule type" value="Genomic_DNA"/>
</dbReference>
<accession>A0A2X4U8F7</accession>
<keyword evidence="5" id="KW-0804">Transcription</keyword>
<keyword evidence="3" id="KW-0805">Transcription regulation</keyword>
<sequence>MTSFIDLDVFVRTVDGGSFSEAARALDITPAAASIAVKRLEQRLGVRLLVRSTRSLRLTEEGRRYLDSARLALGALAEGEQAIREKHQGLSGVLQISAPSDFGRNLLLGWLDEFKLQHPHIQLQLLINDRQADLFREPVDIALRFGQLADSSLVALPILPQHRRLICASPAYLQRYGAPQTPAELAQHGILIYQPSGRRQAEWRLWRGDECIEVPLNGHYFTDDGEVARRWALAGHGIVRKSAIDVVADIHAGRLVQLLPEWQSDAVPISLVCPHRSQVSERVRLLQRFLQQRCQGWMEHHLA</sequence>
<dbReference type="SUPFAM" id="SSF46785">
    <property type="entry name" value="Winged helix' DNA-binding domain"/>
    <property type="match status" value="1"/>
</dbReference>
<dbReference type="PROSITE" id="PS50931">
    <property type="entry name" value="HTH_LYSR"/>
    <property type="match status" value="1"/>
</dbReference>
<dbReference type="GO" id="GO:0006351">
    <property type="term" value="P:DNA-templated transcription"/>
    <property type="evidence" value="ECO:0007669"/>
    <property type="project" value="TreeGrafter"/>
</dbReference>
<reference evidence="8 9" key="1">
    <citation type="submission" date="2018-06" db="EMBL/GenBank/DDBJ databases">
        <authorList>
            <consortium name="Pathogen Informatics"/>
            <person name="Doyle S."/>
        </authorList>
    </citation>
    <scope>NUCLEOTIDE SEQUENCE [LARGE SCALE GENOMIC DNA]</scope>
    <source>
        <strain evidence="8 9">NCTC12961</strain>
    </source>
</reference>
<evidence type="ECO:0000256" key="2">
    <source>
        <dbReference type="ARBA" id="ARBA00022491"/>
    </source>
</evidence>
<dbReference type="FunFam" id="1.10.10.10:FF:000001">
    <property type="entry name" value="LysR family transcriptional regulator"/>
    <property type="match status" value="1"/>
</dbReference>
<evidence type="ECO:0000313" key="8">
    <source>
        <dbReference type="EMBL" id="SQI35231.1"/>
    </source>
</evidence>
<dbReference type="RefSeq" id="WP_062870126.1">
    <property type="nucleotide sequence ID" value="NZ_CAMITG010000003.1"/>
</dbReference>
<dbReference type="InterPro" id="IPR036390">
    <property type="entry name" value="WH_DNA-bd_sf"/>
</dbReference>
<dbReference type="InterPro" id="IPR000847">
    <property type="entry name" value="LysR_HTH_N"/>
</dbReference>
<evidence type="ECO:0000313" key="7">
    <source>
        <dbReference type="EMBL" id="QPS21756.1"/>
    </source>
</evidence>
<dbReference type="InterPro" id="IPR005119">
    <property type="entry name" value="LysR_subst-bd"/>
</dbReference>
<dbReference type="InterPro" id="IPR036388">
    <property type="entry name" value="WH-like_DNA-bd_sf"/>
</dbReference>
<evidence type="ECO:0000313" key="9">
    <source>
        <dbReference type="Proteomes" id="UP000248897"/>
    </source>
</evidence>
<protein>
    <submittedName>
        <fullName evidence="8">D-malate degradation protein R</fullName>
    </submittedName>
    <submittedName>
        <fullName evidence="7">LysR family transcriptional regulator</fullName>
    </submittedName>
</protein>
<dbReference type="InterPro" id="IPR058163">
    <property type="entry name" value="LysR-type_TF_proteobact-type"/>
</dbReference>
<dbReference type="Gene3D" id="1.10.10.10">
    <property type="entry name" value="Winged helix-like DNA-binding domain superfamily/Winged helix DNA-binding domain"/>
    <property type="match status" value="1"/>
</dbReference>
<dbReference type="PRINTS" id="PR00039">
    <property type="entry name" value="HTHLYSR"/>
</dbReference>
<dbReference type="PANTHER" id="PTHR30537:SF21">
    <property type="entry name" value="HTH-TYPE TRANSCRIPTIONAL REGULATOR SINR-RELATED"/>
    <property type="match status" value="1"/>
</dbReference>
<reference evidence="7 10" key="2">
    <citation type="submission" date="2020-12" db="EMBL/GenBank/DDBJ databases">
        <title>FDA dAtabase for Regulatory Grade micrObial Sequences (FDA-ARGOS): Supporting development and validation of Infectious Disease Dx tests.</title>
        <authorList>
            <person name="Sproer C."/>
            <person name="Gronow S."/>
            <person name="Severitt S."/>
            <person name="Schroder I."/>
            <person name="Tallon L."/>
            <person name="Sadzewicz L."/>
            <person name="Zhao X."/>
            <person name="Boylan J."/>
            <person name="Ott S."/>
            <person name="Bowen H."/>
            <person name="Vavikolanu K."/>
            <person name="Mehta A."/>
            <person name="Aluvathingal J."/>
            <person name="Nadendla S."/>
            <person name="Lowell S."/>
            <person name="Myers T."/>
            <person name="Yan Y."/>
            <person name="Sichtig H."/>
        </authorList>
    </citation>
    <scope>NUCLEOTIDE SEQUENCE [LARGE SCALE GENOMIC DNA]</scope>
    <source>
        <strain evidence="7 10">FDAARGOS_907</strain>
    </source>
</reference>
<dbReference type="Gene3D" id="3.40.190.290">
    <property type="match status" value="1"/>
</dbReference>
<keyword evidence="10" id="KW-1185">Reference proteome</keyword>
<evidence type="ECO:0000313" key="10">
    <source>
        <dbReference type="Proteomes" id="UP000594967"/>
    </source>
</evidence>